<dbReference type="PANTHER" id="PTHR43833:SF7">
    <property type="entry name" value="KTR SYSTEM POTASSIUM UPTAKE PROTEIN C"/>
    <property type="match status" value="1"/>
</dbReference>
<organism evidence="3 4">
    <name type="scientific">Candidatus Fimiplasma intestinipullorum</name>
    <dbReference type="NCBI Taxonomy" id="2840825"/>
    <lineage>
        <taxon>Bacteria</taxon>
        <taxon>Bacillati</taxon>
        <taxon>Bacillota</taxon>
        <taxon>Clostridia</taxon>
        <taxon>Eubacteriales</taxon>
        <taxon>Candidatus Fimiplasma</taxon>
    </lineage>
</organism>
<dbReference type="GO" id="GO:0008324">
    <property type="term" value="F:monoatomic cation transmembrane transporter activity"/>
    <property type="evidence" value="ECO:0007669"/>
    <property type="project" value="InterPro"/>
</dbReference>
<dbReference type="PROSITE" id="PS51201">
    <property type="entry name" value="RCK_N"/>
    <property type="match status" value="1"/>
</dbReference>
<dbReference type="Pfam" id="PF02080">
    <property type="entry name" value="TrkA_C"/>
    <property type="match status" value="1"/>
</dbReference>
<dbReference type="InterPro" id="IPR050721">
    <property type="entry name" value="Trk_Ktr_HKT_K-transport"/>
</dbReference>
<accession>A0A9D1HNI3</accession>
<evidence type="ECO:0000313" key="4">
    <source>
        <dbReference type="Proteomes" id="UP000824175"/>
    </source>
</evidence>
<reference evidence="3" key="2">
    <citation type="journal article" date="2021" name="PeerJ">
        <title>Extensive microbial diversity within the chicken gut microbiome revealed by metagenomics and culture.</title>
        <authorList>
            <person name="Gilroy R."/>
            <person name="Ravi A."/>
            <person name="Getino M."/>
            <person name="Pursley I."/>
            <person name="Horton D.L."/>
            <person name="Alikhan N.F."/>
            <person name="Baker D."/>
            <person name="Gharbi K."/>
            <person name="Hall N."/>
            <person name="Watson M."/>
            <person name="Adriaenssens E.M."/>
            <person name="Foster-Nyarko E."/>
            <person name="Jarju S."/>
            <person name="Secka A."/>
            <person name="Antonio M."/>
            <person name="Oren A."/>
            <person name="Chaudhuri R.R."/>
            <person name="La Ragione R."/>
            <person name="Hildebrand F."/>
            <person name="Pallen M.J."/>
        </authorList>
    </citation>
    <scope>NUCLEOTIDE SEQUENCE</scope>
    <source>
        <strain evidence="3">CHK195-11698</strain>
    </source>
</reference>
<dbReference type="Gene3D" id="3.40.50.720">
    <property type="entry name" value="NAD(P)-binding Rossmann-like Domain"/>
    <property type="match status" value="1"/>
</dbReference>
<protein>
    <submittedName>
        <fullName evidence="3">TrkA family potassium uptake protein</fullName>
    </submittedName>
</protein>
<dbReference type="InterPro" id="IPR003148">
    <property type="entry name" value="RCK_N"/>
</dbReference>
<sequence length="226" mass="24941">MGKKHVNKQYAVIGLGVFGSTIAKTLANLGCEVLAIDKNLDCVERIANDVTKAVQADATDKDELISLGIQDFDVVVVAIGNHLEDSILSVMNVKELGVKLVIAKAKNKTFMQILKKVGADRVIRPEKEMGMKVAKSLVRRHIVDLIELDPEYCVVEMIAPSLWVGKSLKILNVRAIYGFNILGVKYAGEEKLHLSVDPDYQIQEGDHFLVVAETKKAERFDHSSSL</sequence>
<dbReference type="SUPFAM" id="SSF51735">
    <property type="entry name" value="NAD(P)-binding Rossmann-fold domains"/>
    <property type="match status" value="1"/>
</dbReference>
<gene>
    <name evidence="3" type="ORF">IAD15_07635</name>
</gene>
<dbReference type="AlphaFoldDB" id="A0A9D1HNI3"/>
<comment type="caution">
    <text evidence="3">The sequence shown here is derived from an EMBL/GenBank/DDBJ whole genome shotgun (WGS) entry which is preliminary data.</text>
</comment>
<dbReference type="InterPro" id="IPR036291">
    <property type="entry name" value="NAD(P)-bd_dom_sf"/>
</dbReference>
<evidence type="ECO:0000259" key="1">
    <source>
        <dbReference type="PROSITE" id="PS51201"/>
    </source>
</evidence>
<dbReference type="PROSITE" id="PS51202">
    <property type="entry name" value="RCK_C"/>
    <property type="match status" value="1"/>
</dbReference>
<proteinExistence type="predicted"/>
<dbReference type="PANTHER" id="PTHR43833">
    <property type="entry name" value="POTASSIUM CHANNEL PROTEIN 2-RELATED-RELATED"/>
    <property type="match status" value="1"/>
</dbReference>
<dbReference type="SUPFAM" id="SSF116726">
    <property type="entry name" value="TrkA C-terminal domain-like"/>
    <property type="match status" value="1"/>
</dbReference>
<dbReference type="InterPro" id="IPR006037">
    <property type="entry name" value="RCK_C"/>
</dbReference>
<name>A0A9D1HNI3_9FIRM</name>
<reference evidence="3" key="1">
    <citation type="submission" date="2020-10" db="EMBL/GenBank/DDBJ databases">
        <authorList>
            <person name="Gilroy R."/>
        </authorList>
    </citation>
    <scope>NUCLEOTIDE SEQUENCE</scope>
    <source>
        <strain evidence="3">CHK195-11698</strain>
    </source>
</reference>
<dbReference type="Gene3D" id="3.30.70.1450">
    <property type="entry name" value="Regulator of K+ conductance, C-terminal domain"/>
    <property type="match status" value="1"/>
</dbReference>
<evidence type="ECO:0000313" key="3">
    <source>
        <dbReference type="EMBL" id="HIU13922.1"/>
    </source>
</evidence>
<evidence type="ECO:0000259" key="2">
    <source>
        <dbReference type="PROSITE" id="PS51202"/>
    </source>
</evidence>
<feature type="domain" description="RCK N-terminal" evidence="1">
    <location>
        <begin position="7"/>
        <end position="123"/>
    </location>
</feature>
<dbReference type="InterPro" id="IPR036721">
    <property type="entry name" value="RCK_C_sf"/>
</dbReference>
<dbReference type="GO" id="GO:0006813">
    <property type="term" value="P:potassium ion transport"/>
    <property type="evidence" value="ECO:0007669"/>
    <property type="project" value="InterPro"/>
</dbReference>
<dbReference type="EMBL" id="DVMJ01000063">
    <property type="protein sequence ID" value="HIU13922.1"/>
    <property type="molecule type" value="Genomic_DNA"/>
</dbReference>
<feature type="domain" description="RCK C-terminal" evidence="2">
    <location>
        <begin position="140"/>
        <end position="226"/>
    </location>
</feature>
<dbReference type="Pfam" id="PF02254">
    <property type="entry name" value="TrkA_N"/>
    <property type="match status" value="1"/>
</dbReference>
<dbReference type="Proteomes" id="UP000824175">
    <property type="component" value="Unassembled WGS sequence"/>
</dbReference>